<dbReference type="Pfam" id="PF01614">
    <property type="entry name" value="IclR_C"/>
    <property type="match status" value="1"/>
</dbReference>
<dbReference type="PANTHER" id="PTHR30136:SF24">
    <property type="entry name" value="HTH-TYPE TRANSCRIPTIONAL REPRESSOR ALLR"/>
    <property type="match status" value="1"/>
</dbReference>
<evidence type="ECO:0000256" key="4">
    <source>
        <dbReference type="SAM" id="MobiDB-lite"/>
    </source>
</evidence>
<evidence type="ECO:0000256" key="2">
    <source>
        <dbReference type="ARBA" id="ARBA00023125"/>
    </source>
</evidence>
<dbReference type="InterPro" id="IPR005471">
    <property type="entry name" value="Tscrpt_reg_IclR_N"/>
</dbReference>
<dbReference type="Proteomes" id="UP001501266">
    <property type="component" value="Unassembled WGS sequence"/>
</dbReference>
<feature type="region of interest" description="Disordered" evidence="4">
    <location>
        <begin position="1"/>
        <end position="24"/>
    </location>
</feature>
<dbReference type="RefSeq" id="WP_343920842.1">
    <property type="nucleotide sequence ID" value="NZ_BAAAKK010000005.1"/>
</dbReference>
<name>A0ABN1Z068_9MICO</name>
<evidence type="ECO:0000259" key="6">
    <source>
        <dbReference type="PROSITE" id="PS51078"/>
    </source>
</evidence>
<evidence type="ECO:0000256" key="1">
    <source>
        <dbReference type="ARBA" id="ARBA00023015"/>
    </source>
</evidence>
<dbReference type="PANTHER" id="PTHR30136">
    <property type="entry name" value="HELIX-TURN-HELIX TRANSCRIPTIONAL REGULATOR, ICLR FAMILY"/>
    <property type="match status" value="1"/>
</dbReference>
<dbReference type="Gene3D" id="1.10.10.10">
    <property type="entry name" value="Winged helix-like DNA-binding domain superfamily/Winged helix DNA-binding domain"/>
    <property type="match status" value="1"/>
</dbReference>
<dbReference type="CDD" id="cd00090">
    <property type="entry name" value="HTH_ARSR"/>
    <property type="match status" value="1"/>
</dbReference>
<evidence type="ECO:0000313" key="8">
    <source>
        <dbReference type="Proteomes" id="UP001501266"/>
    </source>
</evidence>
<comment type="caution">
    <text evidence="7">The sequence shown here is derived from an EMBL/GenBank/DDBJ whole genome shotgun (WGS) entry which is preliminary data.</text>
</comment>
<keyword evidence="2" id="KW-0238">DNA-binding</keyword>
<evidence type="ECO:0000256" key="3">
    <source>
        <dbReference type="ARBA" id="ARBA00023163"/>
    </source>
</evidence>
<accession>A0ABN1Z068</accession>
<dbReference type="Pfam" id="PF09339">
    <property type="entry name" value="HTH_IclR"/>
    <property type="match status" value="1"/>
</dbReference>
<sequence length="275" mass="28954">MTQHDATTEQAAAQRSADRADRDPAPAVSRALRILSSLAEAEGVPMTLSDIARALGLAKSSTANLCAALEEGGMVEREANGYRLGRRTAELGGAFAQQFNQVREFYRVVAASPVLHREVVQIAMLDGTDALYLARHEGRSPYRLGTPLGSRLPAALSATGLALLARLGDDEVRALLEPTQPFAALTQGSITTVDELLPQVREVRERGFAIDRGGSFGGITGVAVALEPWAPADPALAMGAALPVEQADEARVDEVGAALLDVARTLTNPLRGPQG</sequence>
<reference evidence="7 8" key="1">
    <citation type="journal article" date="2019" name="Int. J. Syst. Evol. Microbiol.">
        <title>The Global Catalogue of Microorganisms (GCM) 10K type strain sequencing project: providing services to taxonomists for standard genome sequencing and annotation.</title>
        <authorList>
            <consortium name="The Broad Institute Genomics Platform"/>
            <consortium name="The Broad Institute Genome Sequencing Center for Infectious Disease"/>
            <person name="Wu L."/>
            <person name="Ma J."/>
        </authorList>
    </citation>
    <scope>NUCLEOTIDE SEQUENCE [LARGE SCALE GENOMIC DNA]</scope>
    <source>
        <strain evidence="7 8">JCM 12398</strain>
    </source>
</reference>
<dbReference type="SMART" id="SM00346">
    <property type="entry name" value="HTH_ICLR"/>
    <property type="match status" value="1"/>
</dbReference>
<dbReference type="InterPro" id="IPR050707">
    <property type="entry name" value="HTH_MetabolicPath_Reg"/>
</dbReference>
<organism evidence="7 8">
    <name type="scientific">Agrococcus citreus</name>
    <dbReference type="NCBI Taxonomy" id="84643"/>
    <lineage>
        <taxon>Bacteria</taxon>
        <taxon>Bacillati</taxon>
        <taxon>Actinomycetota</taxon>
        <taxon>Actinomycetes</taxon>
        <taxon>Micrococcales</taxon>
        <taxon>Microbacteriaceae</taxon>
        <taxon>Agrococcus</taxon>
    </lineage>
</organism>
<dbReference type="EMBL" id="BAAAKK010000005">
    <property type="protein sequence ID" value="GAA1425632.1"/>
    <property type="molecule type" value="Genomic_DNA"/>
</dbReference>
<dbReference type="SUPFAM" id="SSF55781">
    <property type="entry name" value="GAF domain-like"/>
    <property type="match status" value="1"/>
</dbReference>
<proteinExistence type="predicted"/>
<keyword evidence="8" id="KW-1185">Reference proteome</keyword>
<dbReference type="InterPro" id="IPR029016">
    <property type="entry name" value="GAF-like_dom_sf"/>
</dbReference>
<feature type="domain" description="HTH iclR-type" evidence="5">
    <location>
        <begin position="25"/>
        <end position="86"/>
    </location>
</feature>
<keyword evidence="3" id="KW-0804">Transcription</keyword>
<protein>
    <submittedName>
        <fullName evidence="7">IclR family transcriptional regulator</fullName>
    </submittedName>
</protein>
<dbReference type="InterPro" id="IPR011991">
    <property type="entry name" value="ArsR-like_HTH"/>
</dbReference>
<keyword evidence="1" id="KW-0805">Transcription regulation</keyword>
<feature type="domain" description="IclR-ED" evidence="6">
    <location>
        <begin position="87"/>
        <end position="272"/>
    </location>
</feature>
<gene>
    <name evidence="7" type="ORF">GCM10009640_24660</name>
</gene>
<dbReference type="InterPro" id="IPR036388">
    <property type="entry name" value="WH-like_DNA-bd_sf"/>
</dbReference>
<dbReference type="PROSITE" id="PS51077">
    <property type="entry name" value="HTH_ICLR"/>
    <property type="match status" value="1"/>
</dbReference>
<evidence type="ECO:0000259" key="5">
    <source>
        <dbReference type="PROSITE" id="PS51077"/>
    </source>
</evidence>
<dbReference type="InterPro" id="IPR036390">
    <property type="entry name" value="WH_DNA-bd_sf"/>
</dbReference>
<dbReference type="InterPro" id="IPR014757">
    <property type="entry name" value="Tscrpt_reg_IclR_C"/>
</dbReference>
<dbReference type="PROSITE" id="PS51078">
    <property type="entry name" value="ICLR_ED"/>
    <property type="match status" value="1"/>
</dbReference>
<dbReference type="SUPFAM" id="SSF46785">
    <property type="entry name" value="Winged helix' DNA-binding domain"/>
    <property type="match status" value="1"/>
</dbReference>
<dbReference type="Gene3D" id="3.30.450.40">
    <property type="match status" value="1"/>
</dbReference>
<evidence type="ECO:0000313" key="7">
    <source>
        <dbReference type="EMBL" id="GAA1425632.1"/>
    </source>
</evidence>